<dbReference type="HOGENOM" id="CLU_101388_1_1_6"/>
<dbReference type="AlphaFoldDB" id="H8GKK2"/>
<evidence type="ECO:0000256" key="1">
    <source>
        <dbReference type="ARBA" id="ARBA00022729"/>
    </source>
</evidence>
<dbReference type="PANTHER" id="PTHR35089">
    <property type="entry name" value="CHAPERONE PROTEIN SKP"/>
    <property type="match status" value="1"/>
</dbReference>
<dbReference type="eggNOG" id="COG2825">
    <property type="taxonomic scope" value="Bacteria"/>
</dbReference>
<evidence type="ECO:0000256" key="3">
    <source>
        <dbReference type="SAM" id="Coils"/>
    </source>
</evidence>
<comment type="similarity">
    <text evidence="2">Belongs to the skp family.</text>
</comment>
<dbReference type="RefSeq" id="WP_005368624.1">
    <property type="nucleotide sequence ID" value="NZ_CM001475.1"/>
</dbReference>
<organism evidence="5 6">
    <name type="scientific">Methylomicrobium album BG8</name>
    <dbReference type="NCBI Taxonomy" id="686340"/>
    <lineage>
        <taxon>Bacteria</taxon>
        <taxon>Pseudomonadati</taxon>
        <taxon>Pseudomonadota</taxon>
        <taxon>Gammaproteobacteria</taxon>
        <taxon>Methylococcales</taxon>
        <taxon>Methylococcaceae</taxon>
        <taxon>Methylomicrobium</taxon>
    </lineage>
</organism>
<evidence type="ECO:0000313" key="6">
    <source>
        <dbReference type="Proteomes" id="UP000005090"/>
    </source>
</evidence>
<protein>
    <submittedName>
        <fullName evidence="5">Outer membrane protein</fullName>
    </submittedName>
</protein>
<name>H8GKK2_METAL</name>
<dbReference type="PIRSF" id="PIRSF002094">
    <property type="entry name" value="OMP26_Skp"/>
    <property type="match status" value="1"/>
</dbReference>
<dbReference type="STRING" id="686340.Metal_0142"/>
<keyword evidence="3" id="KW-0175">Coiled coil</keyword>
<evidence type="ECO:0000256" key="4">
    <source>
        <dbReference type="SAM" id="SignalP"/>
    </source>
</evidence>
<sequence length="161" mass="18326">MKTKIALFLGLLLASNVCLAELKVGIVYMNTVLKEAPELKRLEQEFSSRVKKIKSMETELKSLEDKLNRDGAVMSESERTNLEKKLRDKSLDYKRASEETGYDLNTRKNQELGKLQRRIIEAVQAIAKEQSFDLVLYDGVLYANDKLDITAQVQKKLASAQ</sequence>
<dbReference type="PANTHER" id="PTHR35089:SF1">
    <property type="entry name" value="CHAPERONE PROTEIN SKP"/>
    <property type="match status" value="1"/>
</dbReference>
<dbReference type="GO" id="GO:0050821">
    <property type="term" value="P:protein stabilization"/>
    <property type="evidence" value="ECO:0007669"/>
    <property type="project" value="TreeGrafter"/>
</dbReference>
<gene>
    <name evidence="5" type="ORF">Metal_0142</name>
</gene>
<dbReference type="Proteomes" id="UP000005090">
    <property type="component" value="Chromosome"/>
</dbReference>
<reference evidence="5 6" key="1">
    <citation type="journal article" date="2013" name="Genome Announc.">
        <title>Genome Sequence of the Obligate Gammaproteobacterial Methanotroph Methylomicrobium album Strain BG8.</title>
        <authorList>
            <person name="Kits K.D."/>
            <person name="Kalyuzhnaya M.G."/>
            <person name="Klotz M.G."/>
            <person name="Jetten M.S."/>
            <person name="Op den Camp H.J."/>
            <person name="Vuilleumier S."/>
            <person name="Bringel F."/>
            <person name="Dispirito A.A."/>
            <person name="Murrell J.C."/>
            <person name="Bruce D."/>
            <person name="Cheng J.F."/>
            <person name="Copeland A."/>
            <person name="Goodwin L."/>
            <person name="Hauser L."/>
            <person name="Lajus A."/>
            <person name="Land M.L."/>
            <person name="Lapidus A."/>
            <person name="Lucas S."/>
            <person name="Medigue C."/>
            <person name="Pitluck S."/>
            <person name="Woyke T."/>
            <person name="Zeytun A."/>
            <person name="Stein L.Y."/>
        </authorList>
    </citation>
    <scope>NUCLEOTIDE SEQUENCE [LARGE SCALE GENOMIC DNA]</scope>
    <source>
        <strain evidence="5 6">BG8</strain>
    </source>
</reference>
<dbReference type="Gene3D" id="3.30.910.20">
    <property type="entry name" value="Skp domain"/>
    <property type="match status" value="1"/>
</dbReference>
<dbReference type="Pfam" id="PF03938">
    <property type="entry name" value="OmpH"/>
    <property type="match status" value="1"/>
</dbReference>
<dbReference type="GO" id="GO:0005829">
    <property type="term" value="C:cytosol"/>
    <property type="evidence" value="ECO:0007669"/>
    <property type="project" value="TreeGrafter"/>
</dbReference>
<dbReference type="SUPFAM" id="SSF111384">
    <property type="entry name" value="OmpH-like"/>
    <property type="match status" value="1"/>
</dbReference>
<keyword evidence="6" id="KW-1185">Reference proteome</keyword>
<proteinExistence type="inferred from homology"/>
<dbReference type="EMBL" id="CM001475">
    <property type="protein sequence ID" value="EIC28010.1"/>
    <property type="molecule type" value="Genomic_DNA"/>
</dbReference>
<accession>H8GKK2</accession>
<feature type="signal peptide" evidence="4">
    <location>
        <begin position="1"/>
        <end position="20"/>
    </location>
</feature>
<feature type="coiled-coil region" evidence="3">
    <location>
        <begin position="39"/>
        <end position="99"/>
    </location>
</feature>
<dbReference type="InterPro" id="IPR024930">
    <property type="entry name" value="Skp_dom_sf"/>
</dbReference>
<keyword evidence="1 4" id="KW-0732">Signal</keyword>
<evidence type="ECO:0000313" key="5">
    <source>
        <dbReference type="EMBL" id="EIC28010.1"/>
    </source>
</evidence>
<feature type="chain" id="PRO_5003611706" evidence="4">
    <location>
        <begin position="21"/>
        <end position="161"/>
    </location>
</feature>
<dbReference type="SMART" id="SM00935">
    <property type="entry name" value="OmpH"/>
    <property type="match status" value="1"/>
</dbReference>
<dbReference type="InterPro" id="IPR005632">
    <property type="entry name" value="Chaperone_Skp"/>
</dbReference>
<evidence type="ECO:0000256" key="2">
    <source>
        <dbReference type="PIRNR" id="PIRNR002094"/>
    </source>
</evidence>
<dbReference type="GO" id="GO:0051082">
    <property type="term" value="F:unfolded protein binding"/>
    <property type="evidence" value="ECO:0007669"/>
    <property type="project" value="InterPro"/>
</dbReference>